<sequence length="75" mass="7862">MFGSLILNHVPSPGRKRRCDGESASSYKAAFATFALFCLGSCSPAAGPRRAGCRPSASSSVDQRIPALVWPTCST</sequence>
<dbReference type="EMBL" id="MU842941">
    <property type="protein sequence ID" value="KAK2025282.1"/>
    <property type="molecule type" value="Genomic_DNA"/>
</dbReference>
<proteinExistence type="predicted"/>
<accession>A0AAD9HC81</accession>
<evidence type="ECO:0000313" key="2">
    <source>
        <dbReference type="Proteomes" id="UP001232148"/>
    </source>
</evidence>
<protein>
    <submittedName>
        <fullName evidence="1">Uncharacterized protein</fullName>
    </submittedName>
</protein>
<dbReference type="Proteomes" id="UP001232148">
    <property type="component" value="Unassembled WGS sequence"/>
</dbReference>
<dbReference type="AlphaFoldDB" id="A0AAD9HC81"/>
<keyword evidence="2" id="KW-1185">Reference proteome</keyword>
<organism evidence="1 2">
    <name type="scientific">Colletotrichum zoysiae</name>
    <dbReference type="NCBI Taxonomy" id="1216348"/>
    <lineage>
        <taxon>Eukaryota</taxon>
        <taxon>Fungi</taxon>
        <taxon>Dikarya</taxon>
        <taxon>Ascomycota</taxon>
        <taxon>Pezizomycotina</taxon>
        <taxon>Sordariomycetes</taxon>
        <taxon>Hypocreomycetidae</taxon>
        <taxon>Glomerellales</taxon>
        <taxon>Glomerellaceae</taxon>
        <taxon>Colletotrichum</taxon>
        <taxon>Colletotrichum graminicola species complex</taxon>
    </lineage>
</organism>
<name>A0AAD9HC81_9PEZI</name>
<reference evidence="1" key="1">
    <citation type="submission" date="2021-06" db="EMBL/GenBank/DDBJ databases">
        <title>Comparative genomics, transcriptomics and evolutionary studies reveal genomic signatures of adaptation to plant cell wall in hemibiotrophic fungi.</title>
        <authorList>
            <consortium name="DOE Joint Genome Institute"/>
            <person name="Baroncelli R."/>
            <person name="Diaz J.F."/>
            <person name="Benocci T."/>
            <person name="Peng M."/>
            <person name="Battaglia E."/>
            <person name="Haridas S."/>
            <person name="Andreopoulos W."/>
            <person name="Labutti K."/>
            <person name="Pangilinan J."/>
            <person name="Floch G.L."/>
            <person name="Makela M.R."/>
            <person name="Henrissat B."/>
            <person name="Grigoriev I.V."/>
            <person name="Crouch J.A."/>
            <person name="De Vries R.P."/>
            <person name="Sukno S.A."/>
            <person name="Thon M.R."/>
        </authorList>
    </citation>
    <scope>NUCLEOTIDE SEQUENCE</scope>
    <source>
        <strain evidence="1">MAFF235873</strain>
    </source>
</reference>
<evidence type="ECO:0000313" key="1">
    <source>
        <dbReference type="EMBL" id="KAK2025282.1"/>
    </source>
</evidence>
<comment type="caution">
    <text evidence="1">The sequence shown here is derived from an EMBL/GenBank/DDBJ whole genome shotgun (WGS) entry which is preliminary data.</text>
</comment>
<gene>
    <name evidence="1" type="ORF">LX32DRAFT_642868</name>
</gene>